<reference evidence="2" key="1">
    <citation type="submission" date="2010-08" db="EMBL/GenBank/DDBJ databases">
        <authorList>
            <consortium name="Caenorhabditis japonica Sequencing Consortium"/>
            <person name="Wilson R.K."/>
        </authorList>
    </citation>
    <scope>NUCLEOTIDE SEQUENCE [LARGE SCALE GENOMIC DNA]</scope>
    <source>
        <strain evidence="2">DF5081</strain>
    </source>
</reference>
<sequence>MDPALLAFFKPAEMASTQRREVSATSSITGKLGEDVRVLHSFLASFLSSFASLSHMDLTRQFRAEFCVLNPIQLSI</sequence>
<accession>A0A8R1IR80</accession>
<name>A0A8R1IR80_CAEJA</name>
<protein>
    <submittedName>
        <fullName evidence="1">Uncharacterized protein</fullName>
    </submittedName>
</protein>
<evidence type="ECO:0000313" key="1">
    <source>
        <dbReference type="EnsemblMetazoa" id="CJA35332.1"/>
    </source>
</evidence>
<reference evidence="1" key="2">
    <citation type="submission" date="2022-06" db="UniProtKB">
        <authorList>
            <consortium name="EnsemblMetazoa"/>
        </authorList>
    </citation>
    <scope>IDENTIFICATION</scope>
    <source>
        <strain evidence="1">DF5081</strain>
    </source>
</reference>
<evidence type="ECO:0000313" key="2">
    <source>
        <dbReference type="Proteomes" id="UP000005237"/>
    </source>
</evidence>
<dbReference type="AlphaFoldDB" id="A0A8R1IR80"/>
<proteinExistence type="predicted"/>
<keyword evidence="2" id="KW-1185">Reference proteome</keyword>
<dbReference type="EnsemblMetazoa" id="CJA35332.1">
    <property type="protein sequence ID" value="CJA35332.1"/>
    <property type="gene ID" value="WBGene00211179"/>
</dbReference>
<dbReference type="Proteomes" id="UP000005237">
    <property type="component" value="Unassembled WGS sequence"/>
</dbReference>
<organism evidence="1 2">
    <name type="scientific">Caenorhabditis japonica</name>
    <dbReference type="NCBI Taxonomy" id="281687"/>
    <lineage>
        <taxon>Eukaryota</taxon>
        <taxon>Metazoa</taxon>
        <taxon>Ecdysozoa</taxon>
        <taxon>Nematoda</taxon>
        <taxon>Chromadorea</taxon>
        <taxon>Rhabditida</taxon>
        <taxon>Rhabditina</taxon>
        <taxon>Rhabditomorpha</taxon>
        <taxon>Rhabditoidea</taxon>
        <taxon>Rhabditidae</taxon>
        <taxon>Peloderinae</taxon>
        <taxon>Caenorhabditis</taxon>
    </lineage>
</organism>